<accession>A0ABP7NHE2</accession>
<dbReference type="EMBL" id="BAABCP010000002">
    <property type="protein sequence ID" value="GAA3947216.1"/>
    <property type="molecule type" value="Genomic_DNA"/>
</dbReference>
<protein>
    <recommendedName>
        <fullName evidence="1">FAS1-like dehydratase domain-containing protein</fullName>
    </recommendedName>
</protein>
<dbReference type="InterPro" id="IPR039569">
    <property type="entry name" value="FAS1-like_DH_region"/>
</dbReference>
<dbReference type="InterPro" id="IPR029069">
    <property type="entry name" value="HotDog_dom_sf"/>
</dbReference>
<dbReference type="Pfam" id="PF13452">
    <property type="entry name" value="FAS1_DH_region"/>
    <property type="match status" value="1"/>
</dbReference>
<name>A0ABP7NHE2_9MICO</name>
<feature type="domain" description="FAS1-like dehydratase" evidence="1">
    <location>
        <begin position="16"/>
        <end position="162"/>
    </location>
</feature>
<sequence length="171" mass="18877">MGTDTSTHISEAMRNAVGTEISRRVSYPVSDSDIRRWALATYWPDSPPARFLSTDTDTIVAPEDFNPFAWAVVESHRHPDAVDADQNDPDSTEKQIGIAGPGLKFMLNGGMVANYTGAIRPGDTITSVSRLGGYTERTSRLGQMLITVLSDEWTNQRGDVVKRVETTLLRY</sequence>
<evidence type="ECO:0000313" key="3">
    <source>
        <dbReference type="Proteomes" id="UP001501591"/>
    </source>
</evidence>
<evidence type="ECO:0000259" key="1">
    <source>
        <dbReference type="Pfam" id="PF13452"/>
    </source>
</evidence>
<keyword evidence="3" id="KW-1185">Reference proteome</keyword>
<reference evidence="3" key="1">
    <citation type="journal article" date="2019" name="Int. J. Syst. Evol. Microbiol.">
        <title>The Global Catalogue of Microorganisms (GCM) 10K type strain sequencing project: providing services to taxonomists for standard genome sequencing and annotation.</title>
        <authorList>
            <consortium name="The Broad Institute Genomics Platform"/>
            <consortium name="The Broad Institute Genome Sequencing Center for Infectious Disease"/>
            <person name="Wu L."/>
            <person name="Ma J."/>
        </authorList>
    </citation>
    <scope>NUCLEOTIDE SEQUENCE [LARGE SCALE GENOMIC DNA]</scope>
    <source>
        <strain evidence="3">JCM 17024</strain>
    </source>
</reference>
<gene>
    <name evidence="2" type="ORF">GCM10022383_26300</name>
</gene>
<dbReference type="SUPFAM" id="SSF54637">
    <property type="entry name" value="Thioesterase/thiol ester dehydrase-isomerase"/>
    <property type="match status" value="1"/>
</dbReference>
<evidence type="ECO:0000313" key="2">
    <source>
        <dbReference type="EMBL" id="GAA3947216.1"/>
    </source>
</evidence>
<comment type="caution">
    <text evidence="2">The sequence shown here is derived from an EMBL/GenBank/DDBJ whole genome shotgun (WGS) entry which is preliminary data.</text>
</comment>
<dbReference type="Gene3D" id="3.10.129.10">
    <property type="entry name" value="Hotdog Thioesterase"/>
    <property type="match status" value="1"/>
</dbReference>
<organism evidence="2 3">
    <name type="scientific">Microbacterium soli</name>
    <dbReference type="NCBI Taxonomy" id="446075"/>
    <lineage>
        <taxon>Bacteria</taxon>
        <taxon>Bacillati</taxon>
        <taxon>Actinomycetota</taxon>
        <taxon>Actinomycetes</taxon>
        <taxon>Micrococcales</taxon>
        <taxon>Microbacteriaceae</taxon>
        <taxon>Microbacterium</taxon>
    </lineage>
</organism>
<dbReference type="Proteomes" id="UP001501591">
    <property type="component" value="Unassembled WGS sequence"/>
</dbReference>
<proteinExistence type="predicted"/>